<dbReference type="Proteomes" id="UP000250369">
    <property type="component" value="Unassembled WGS sequence"/>
</dbReference>
<keyword evidence="6" id="KW-1185">Reference proteome</keyword>
<dbReference type="PANTHER" id="PTHR10628:SF30">
    <property type="entry name" value="EXO-ALPHA-SIALIDASE"/>
    <property type="match status" value="1"/>
</dbReference>
<evidence type="ECO:0000259" key="4">
    <source>
        <dbReference type="Pfam" id="PF13088"/>
    </source>
</evidence>
<organism evidence="5 6">
    <name type="scientific">Paenibacillus contaminans</name>
    <dbReference type="NCBI Taxonomy" id="450362"/>
    <lineage>
        <taxon>Bacteria</taxon>
        <taxon>Bacillati</taxon>
        <taxon>Bacillota</taxon>
        <taxon>Bacilli</taxon>
        <taxon>Bacillales</taxon>
        <taxon>Paenibacillaceae</taxon>
        <taxon>Paenibacillus</taxon>
    </lineage>
</organism>
<name>A0A329M551_9BACL</name>
<gene>
    <name evidence="5" type="ORF">DQG23_30990</name>
</gene>
<proteinExistence type="inferred from homology"/>
<dbReference type="GO" id="GO:0009313">
    <property type="term" value="P:oligosaccharide catabolic process"/>
    <property type="evidence" value="ECO:0007669"/>
    <property type="project" value="TreeGrafter"/>
</dbReference>
<protein>
    <recommendedName>
        <fullName evidence="3">exo-alpha-sialidase</fullName>
        <ecNumber evidence="3">3.2.1.18</ecNumber>
    </recommendedName>
</protein>
<dbReference type="InterPro" id="IPR011040">
    <property type="entry name" value="Sialidase"/>
</dbReference>
<accession>A0A329M551</accession>
<dbReference type="InterPro" id="IPR036278">
    <property type="entry name" value="Sialidase_sf"/>
</dbReference>
<evidence type="ECO:0000313" key="5">
    <source>
        <dbReference type="EMBL" id="RAV14858.1"/>
    </source>
</evidence>
<dbReference type="AlphaFoldDB" id="A0A329M551"/>
<reference evidence="5 6" key="1">
    <citation type="journal article" date="2009" name="Int. J. Syst. Evol. Microbiol.">
        <title>Paenibacillus contaminans sp. nov., isolated from a contaminated laboratory plate.</title>
        <authorList>
            <person name="Chou J.H."/>
            <person name="Lee J.H."/>
            <person name="Lin M.C."/>
            <person name="Chang P.S."/>
            <person name="Arun A.B."/>
            <person name="Young C.C."/>
            <person name="Chen W.M."/>
        </authorList>
    </citation>
    <scope>NUCLEOTIDE SEQUENCE [LARGE SCALE GENOMIC DNA]</scope>
    <source>
        <strain evidence="5 6">CKOBP-6</strain>
    </source>
</reference>
<comment type="catalytic activity">
    <reaction evidence="1">
        <text>Hydrolysis of alpha-(2-&gt;3)-, alpha-(2-&gt;6)-, alpha-(2-&gt;8)- glycosidic linkages of terminal sialic acid residues in oligosaccharides, glycoproteins, glycolipids, colominic acid and synthetic substrates.</text>
        <dbReference type="EC" id="3.2.1.18"/>
    </reaction>
</comment>
<dbReference type="EC" id="3.2.1.18" evidence="3"/>
<dbReference type="GO" id="GO:0016020">
    <property type="term" value="C:membrane"/>
    <property type="evidence" value="ECO:0007669"/>
    <property type="project" value="TreeGrafter"/>
</dbReference>
<dbReference type="PANTHER" id="PTHR10628">
    <property type="entry name" value="SIALIDASE"/>
    <property type="match status" value="1"/>
</dbReference>
<sequence>MKSCKLIAEDPRVQVEFGEERLILQGGLQPFMLATSAGTLVVQAQLPQQKPYGTRKMVFPHRMATVVSRDGGNTWQRFVRKEGVDEVNIEGGAAELKDGTILALDTYVVASDKPGYGIGELALSHDDWHTLEEPAAVSFELTNIDIESKKDDGGHDHRAARLHRSMIELPDGDLLTTMYTWFYGDNVPCPYMPSMHKARTILYRSSDKGRTWRQIGSVVKSTDAGTEGFVEPVLVRLSQGLHEGRLLCLMRTGREMHAVYSDDEGVTWSEPKVELIGGIDVNRTELWAEQFRELNVPEPNEGMNELRGMYADPDLIELHNGVLVCAFGVRIPEKACWKDPTHPWNGNYVAFSLDQGESWSHVVQVTSGVLTAHYMSIRELAPNVLYVAYDNGAWNKPELQRVVGRRIGLSFRM</sequence>
<dbReference type="Gene3D" id="2.120.10.10">
    <property type="match status" value="2"/>
</dbReference>
<dbReference type="GO" id="GO:0005737">
    <property type="term" value="C:cytoplasm"/>
    <property type="evidence" value="ECO:0007669"/>
    <property type="project" value="TreeGrafter"/>
</dbReference>
<dbReference type="InterPro" id="IPR026856">
    <property type="entry name" value="Sialidase_fam"/>
</dbReference>
<dbReference type="EMBL" id="QMFB01000025">
    <property type="protein sequence ID" value="RAV14858.1"/>
    <property type="molecule type" value="Genomic_DNA"/>
</dbReference>
<dbReference type="GO" id="GO:0006689">
    <property type="term" value="P:ganglioside catabolic process"/>
    <property type="evidence" value="ECO:0007669"/>
    <property type="project" value="TreeGrafter"/>
</dbReference>
<dbReference type="SUPFAM" id="SSF50939">
    <property type="entry name" value="Sialidases"/>
    <property type="match status" value="1"/>
</dbReference>
<dbReference type="RefSeq" id="WP_113034904.1">
    <property type="nucleotide sequence ID" value="NZ_QMFB01000025.1"/>
</dbReference>
<evidence type="ECO:0000256" key="1">
    <source>
        <dbReference type="ARBA" id="ARBA00000427"/>
    </source>
</evidence>
<evidence type="ECO:0000256" key="3">
    <source>
        <dbReference type="ARBA" id="ARBA00012733"/>
    </source>
</evidence>
<dbReference type="Pfam" id="PF13088">
    <property type="entry name" value="BNR_2"/>
    <property type="match status" value="1"/>
</dbReference>
<evidence type="ECO:0000313" key="6">
    <source>
        <dbReference type="Proteomes" id="UP000250369"/>
    </source>
</evidence>
<comment type="similarity">
    <text evidence="2">Belongs to the glycosyl hydrolase 33 family.</text>
</comment>
<evidence type="ECO:0000256" key="2">
    <source>
        <dbReference type="ARBA" id="ARBA00009348"/>
    </source>
</evidence>
<feature type="domain" description="Sialidase" evidence="4">
    <location>
        <begin position="166"/>
        <end position="364"/>
    </location>
</feature>
<comment type="caution">
    <text evidence="5">The sequence shown here is derived from an EMBL/GenBank/DDBJ whole genome shotgun (WGS) entry which is preliminary data.</text>
</comment>
<dbReference type="OrthoDB" id="142430at2"/>
<dbReference type="GO" id="GO:0004308">
    <property type="term" value="F:exo-alpha-sialidase activity"/>
    <property type="evidence" value="ECO:0007669"/>
    <property type="project" value="UniProtKB-EC"/>
</dbReference>
<dbReference type="CDD" id="cd15482">
    <property type="entry name" value="Sialidase_non-viral"/>
    <property type="match status" value="1"/>
</dbReference>